<feature type="compositionally biased region" description="Polar residues" evidence="1">
    <location>
        <begin position="294"/>
        <end position="304"/>
    </location>
</feature>
<name>A0A183SWM3_SCHSO</name>
<feature type="compositionally biased region" description="Polar residues" evidence="1">
    <location>
        <begin position="559"/>
        <end position="569"/>
    </location>
</feature>
<gene>
    <name evidence="2" type="ORF">SSLN_LOCUS8621</name>
</gene>
<protein>
    <submittedName>
        <fullName evidence="4">BRCT domain-containing protein</fullName>
    </submittedName>
</protein>
<feature type="region of interest" description="Disordered" evidence="1">
    <location>
        <begin position="284"/>
        <end position="332"/>
    </location>
</feature>
<accession>A0A183SWM3</accession>
<feature type="region of interest" description="Disordered" evidence="1">
    <location>
        <begin position="457"/>
        <end position="569"/>
    </location>
</feature>
<reference evidence="4" key="1">
    <citation type="submission" date="2016-06" db="UniProtKB">
        <authorList>
            <consortium name="WormBaseParasite"/>
        </authorList>
    </citation>
    <scope>IDENTIFICATION</scope>
</reference>
<organism evidence="4">
    <name type="scientific">Schistocephalus solidus</name>
    <name type="common">Tapeworm</name>
    <dbReference type="NCBI Taxonomy" id="70667"/>
    <lineage>
        <taxon>Eukaryota</taxon>
        <taxon>Metazoa</taxon>
        <taxon>Spiralia</taxon>
        <taxon>Lophotrochozoa</taxon>
        <taxon>Platyhelminthes</taxon>
        <taxon>Cestoda</taxon>
        <taxon>Eucestoda</taxon>
        <taxon>Diphyllobothriidea</taxon>
        <taxon>Diphyllobothriidae</taxon>
        <taxon>Schistocephalus</taxon>
    </lineage>
</organism>
<proteinExistence type="predicted"/>
<feature type="region of interest" description="Disordered" evidence="1">
    <location>
        <begin position="353"/>
        <end position="391"/>
    </location>
</feature>
<feature type="region of interest" description="Disordered" evidence="1">
    <location>
        <begin position="119"/>
        <end position="147"/>
    </location>
</feature>
<dbReference type="AlphaFoldDB" id="A0A183SWM3"/>
<dbReference type="WBParaSite" id="SSLN_0000895801-mRNA-1">
    <property type="protein sequence ID" value="SSLN_0000895801-mRNA-1"/>
    <property type="gene ID" value="SSLN_0000895801"/>
</dbReference>
<feature type="region of interest" description="Disordered" evidence="1">
    <location>
        <begin position="1"/>
        <end position="81"/>
    </location>
</feature>
<dbReference type="OrthoDB" id="6270660at2759"/>
<feature type="compositionally biased region" description="Polar residues" evidence="1">
    <location>
        <begin position="119"/>
        <end position="130"/>
    </location>
</feature>
<feature type="region of interest" description="Disordered" evidence="1">
    <location>
        <begin position="189"/>
        <end position="218"/>
    </location>
</feature>
<evidence type="ECO:0000256" key="1">
    <source>
        <dbReference type="SAM" id="MobiDB-lite"/>
    </source>
</evidence>
<dbReference type="EMBL" id="UYSU01034753">
    <property type="protein sequence ID" value="VDL95006.1"/>
    <property type="molecule type" value="Genomic_DNA"/>
</dbReference>
<evidence type="ECO:0000313" key="3">
    <source>
        <dbReference type="Proteomes" id="UP000275846"/>
    </source>
</evidence>
<evidence type="ECO:0000313" key="2">
    <source>
        <dbReference type="EMBL" id="VDL95006.1"/>
    </source>
</evidence>
<feature type="compositionally biased region" description="Acidic residues" evidence="1">
    <location>
        <begin position="526"/>
        <end position="540"/>
    </location>
</feature>
<evidence type="ECO:0000313" key="4">
    <source>
        <dbReference type="WBParaSite" id="SSLN_0000895801-mRNA-1"/>
    </source>
</evidence>
<reference evidence="2 3" key="2">
    <citation type="submission" date="2018-11" db="EMBL/GenBank/DDBJ databases">
        <authorList>
            <consortium name="Pathogen Informatics"/>
        </authorList>
    </citation>
    <scope>NUCLEOTIDE SEQUENCE [LARGE SCALE GENOMIC DNA]</scope>
    <source>
        <strain evidence="2 3">NST_G2</strain>
    </source>
</reference>
<sequence>MEEHSEPLELPSEAEPILEASSSSTSKDVMRNDGLQLGGGAEEQCDTSSGDGEHQGVDNANKAPLNNLENTEDREQLHTTTDYDLNLTEHSIGVEHIQEHAWLESREEAQHVQPMSLEQMTNDQEETVPTSAAYESAETHVPNGYTGEEGTEDMTQAQLNEITTDIHQNGGEVGSEVVSEGDLCEKAFANNGERDNFEGSTQQEKEEQDMVAEDGSSAISQSAISSGCEAFSTVEATKIMHAEEKYENCFNEPVNHPNSVRKNDIELIPEFQIQSLVPTKVEDSRDLEGCEQPQVIQDDQSVISCQEKPIQSKKPSEYLQSNAQESVSQKLLTEDSVTAQPCTEMPWKITEYVQSKEYSPAAEKQTKEDEKEEPNPVQAEPEKSLLKEQVTSGKEDFEARYADFVGRILPGHDIYNSRKETLGREIPRGGTLHRHVDARSPYAVLWDTSNASLRTKSATLGARSRRLPTQPQPSINDDHLFPDSVTPSKVDKTLIESQKTKQYDVPFMDDDAFLPHRMRSKRGQGDEENEDSDSDSDYESGEFSKCLLEKNHLAHPDETSTNSSKSTVY</sequence>
<feature type="compositionally biased region" description="Polar residues" evidence="1">
    <location>
        <begin position="318"/>
        <end position="332"/>
    </location>
</feature>
<feature type="compositionally biased region" description="Basic and acidic residues" evidence="1">
    <location>
        <begin position="489"/>
        <end position="502"/>
    </location>
</feature>
<feature type="compositionally biased region" description="Low complexity" evidence="1">
    <location>
        <begin position="8"/>
        <end position="20"/>
    </location>
</feature>
<keyword evidence="3" id="KW-1185">Reference proteome</keyword>
<dbReference type="Proteomes" id="UP000275846">
    <property type="component" value="Unassembled WGS sequence"/>
</dbReference>
<feature type="compositionally biased region" description="Basic and acidic residues" evidence="1">
    <location>
        <begin position="547"/>
        <end position="558"/>
    </location>
</feature>